<keyword evidence="2" id="KW-0496">Mitochondrion</keyword>
<proteinExistence type="predicted"/>
<dbReference type="EMBL" id="KC832409">
    <property type="protein sequence ID" value="AGN49016.1"/>
    <property type="molecule type" value="Genomic_DNA"/>
</dbReference>
<feature type="domain" description="Homing endonuclease LAGLIDADG" evidence="1">
    <location>
        <begin position="34"/>
        <end position="205"/>
    </location>
</feature>
<keyword evidence="2" id="KW-0378">Hydrolase</keyword>
<accession>R9U4I3</accession>
<evidence type="ECO:0000313" key="2">
    <source>
        <dbReference type="EMBL" id="AGN49016.1"/>
    </source>
</evidence>
<geneLocation type="mitochondrion" evidence="2"/>
<organism evidence="2">
    <name type="scientific">Botryotinia fuckeliana (strain B05.10)</name>
    <name type="common">Noble rot fungus</name>
    <name type="synonym">Botrytis cinerea</name>
    <dbReference type="NCBI Taxonomy" id="332648"/>
    <lineage>
        <taxon>Eukaryota</taxon>
        <taxon>Fungi</taxon>
        <taxon>Dikarya</taxon>
        <taxon>Ascomycota</taxon>
        <taxon>Pezizomycotina</taxon>
        <taxon>Leotiomycetes</taxon>
        <taxon>Helotiales</taxon>
        <taxon>Sclerotiniaceae</taxon>
        <taxon>Botrytis</taxon>
    </lineage>
</organism>
<name>R9U4I3_BOTFB</name>
<protein>
    <submittedName>
        <fullName evidence="2">LAGLIDADG endonuclease</fullName>
    </submittedName>
</protein>
<keyword evidence="2" id="KW-0540">Nuclease</keyword>
<dbReference type="Pfam" id="PF03161">
    <property type="entry name" value="LAGLIDADG_2"/>
    <property type="match status" value="1"/>
</dbReference>
<dbReference type="GO" id="GO:0004519">
    <property type="term" value="F:endonuclease activity"/>
    <property type="evidence" value="ECO:0007669"/>
    <property type="project" value="UniProtKB-KW"/>
</dbReference>
<sequence length="227" mass="25979">MVLLSASSRFAPNQMAKRIPAFKRIGPHHQDVLSVIYGSLLGDSHAEYRLHGNGTRLQFHQEASHKEYLLWLHDFFLSHGYCTPTIPRIKTRLAENGKLRYILRFSTFTYTSFNDIHSDWYVNGVKRVPANIESYLTPLALAIWIMDDGGRVGSGVKLATNSFTFEDTTRLSLVLNHKFGLKSSVQSAGVKDQYHIYIWAESMPLLRSLVKQHMVPTMFYKLGNMEQ</sequence>
<gene>
    <name evidence="2" type="ordered locus">BC1G_20020</name>
</gene>
<dbReference type="SUPFAM" id="SSF55608">
    <property type="entry name" value="Homing endonucleases"/>
    <property type="match status" value="1"/>
</dbReference>
<dbReference type="InterPro" id="IPR004860">
    <property type="entry name" value="LAGLIDADG_dom"/>
</dbReference>
<reference evidence="2" key="1">
    <citation type="submission" date="2013-03" db="EMBL/GenBank/DDBJ databases">
        <title>The Genome Sequence of Botryotinia fuckeliana B05.10 mitochondrial assembly.</title>
        <authorList>
            <consortium name="The Broad Institute Genome Sequencing Platform"/>
            <person name="van Kan J."/>
            <person name="Stassen J."/>
            <person name="Cuomo C."/>
            <person name="Walker B."/>
            <person name="Young S.K."/>
            <person name="Zeng Q."/>
            <person name="Gargeya S."/>
            <person name="Fitzgerald M."/>
            <person name="Haas B."/>
            <person name="Abouelleil A."/>
            <person name="Alvarado L."/>
            <person name="Arachchi H.M."/>
            <person name="Berlin A.M."/>
            <person name="Chapman S.B."/>
            <person name="Dewar J."/>
            <person name="Goldberg J."/>
            <person name="Griggs A."/>
            <person name="Gujja S."/>
            <person name="Hansen M."/>
            <person name="Howarth C."/>
            <person name="Imamovic A."/>
            <person name="Larimer J."/>
            <person name="McCowan C."/>
            <person name="Murphy C."/>
            <person name="Neiman D."/>
            <person name="Pearson M."/>
            <person name="Priest M."/>
            <person name="Roberts A."/>
            <person name="Saif S."/>
            <person name="Shea T."/>
            <person name="Sisk P."/>
            <person name="Sykes S."/>
            <person name="Wortman J."/>
            <person name="Nusbaum C."/>
            <person name="Birren B."/>
        </authorList>
    </citation>
    <scope>NUCLEOTIDE SEQUENCE [LARGE SCALE GENOMIC DNA]</scope>
    <source>
        <strain evidence="2">B05.10</strain>
    </source>
</reference>
<dbReference type="Gene3D" id="3.10.28.10">
    <property type="entry name" value="Homing endonucleases"/>
    <property type="match status" value="2"/>
</dbReference>
<keyword evidence="2" id="KW-0255">Endonuclease</keyword>
<dbReference type="AlphaFoldDB" id="R9U4I3"/>
<dbReference type="InterPro" id="IPR027434">
    <property type="entry name" value="Homing_endonucl"/>
</dbReference>
<evidence type="ECO:0000259" key="1">
    <source>
        <dbReference type="Pfam" id="PF03161"/>
    </source>
</evidence>